<comment type="function">
    <text evidence="1">NodD regulates the expression of the nodABCFE genes which encode other nodulation proteins. NodD is also a negative regulator of its own expression. Binds flavonoids as inducers.</text>
</comment>
<dbReference type="GO" id="GO:0000976">
    <property type="term" value="F:transcription cis-regulatory region binding"/>
    <property type="evidence" value="ECO:0007669"/>
    <property type="project" value="TreeGrafter"/>
</dbReference>
<feature type="domain" description="HTH lysR-type" evidence="7">
    <location>
        <begin position="68"/>
        <end position="125"/>
    </location>
</feature>
<proteinExistence type="inferred from homology"/>
<dbReference type="SUPFAM" id="SSF46785">
    <property type="entry name" value="Winged helix' DNA-binding domain"/>
    <property type="match status" value="1"/>
</dbReference>
<dbReference type="PANTHER" id="PTHR30126">
    <property type="entry name" value="HTH-TYPE TRANSCRIPTIONAL REGULATOR"/>
    <property type="match status" value="1"/>
</dbReference>
<evidence type="ECO:0000313" key="9">
    <source>
        <dbReference type="Proteomes" id="UP000324853"/>
    </source>
</evidence>
<dbReference type="PROSITE" id="PS50931">
    <property type="entry name" value="HTH_LYSR"/>
    <property type="match status" value="1"/>
</dbReference>
<evidence type="ECO:0000256" key="6">
    <source>
        <dbReference type="SAM" id="MobiDB-lite"/>
    </source>
</evidence>
<dbReference type="InterPro" id="IPR000847">
    <property type="entry name" value="LysR_HTH_N"/>
</dbReference>
<dbReference type="SUPFAM" id="SSF53850">
    <property type="entry name" value="Periplasmic binding protein-like II"/>
    <property type="match status" value="1"/>
</dbReference>
<evidence type="ECO:0000256" key="1">
    <source>
        <dbReference type="ARBA" id="ARBA00003502"/>
    </source>
</evidence>
<dbReference type="CDD" id="cd05466">
    <property type="entry name" value="PBP2_LTTR_substrate"/>
    <property type="match status" value="1"/>
</dbReference>
<feature type="compositionally biased region" description="Low complexity" evidence="6">
    <location>
        <begin position="10"/>
        <end position="20"/>
    </location>
</feature>
<keyword evidence="5" id="KW-0804">Transcription</keyword>
<protein>
    <submittedName>
        <fullName evidence="8">LysR family transcriptional regulator</fullName>
    </submittedName>
</protein>
<keyword evidence="3" id="KW-0805">Transcription regulation</keyword>
<organism evidence="8 9">
    <name type="scientific">Bradyrhizobium cytisi</name>
    <dbReference type="NCBI Taxonomy" id="515489"/>
    <lineage>
        <taxon>Bacteria</taxon>
        <taxon>Pseudomonadati</taxon>
        <taxon>Pseudomonadota</taxon>
        <taxon>Alphaproteobacteria</taxon>
        <taxon>Hyphomicrobiales</taxon>
        <taxon>Nitrobacteraceae</taxon>
        <taxon>Bradyrhizobium</taxon>
    </lineage>
</organism>
<keyword evidence="9" id="KW-1185">Reference proteome</keyword>
<evidence type="ECO:0000256" key="3">
    <source>
        <dbReference type="ARBA" id="ARBA00023015"/>
    </source>
</evidence>
<dbReference type="Pfam" id="PF03466">
    <property type="entry name" value="LysR_substrate"/>
    <property type="match status" value="1"/>
</dbReference>
<dbReference type="Pfam" id="PF00126">
    <property type="entry name" value="HTH_1"/>
    <property type="match status" value="1"/>
</dbReference>
<dbReference type="Gene3D" id="1.10.10.10">
    <property type="entry name" value="Winged helix-like DNA-binding domain superfamily/Winged helix DNA-binding domain"/>
    <property type="match status" value="1"/>
</dbReference>
<sequence>MPLSRCRICPVSSDVPSSPSARQDATAPMPDISNANARGVDAEFASAERRKPAMVLATRDREKAPIMLDVRWLEDLAAVAETKNLTRAAELRNVSQSGLSRRLQSLENWAGSALLDRRKSPIELTDAGAQLLATANDVIGRLNATRRALREDQDQATRSVRFAAPHLLSVTFFPKWLPQIQATIGSTRLTILSDNLPGCCDAFDDGAVDFVVCYMDQASGLNSAGGKTLSISRCQWLTIGQEKLVPLSAVDGDKQPLHDLAPEPRRSVSYLGYSSECSLGWAVDQKLTEATGLPQLNRIYENSLADGLRSMALSGLGVAWLPLTTTHQDILRGRLVRTGLPDLDVDLDIRIYRPQRRLSRRAEELWSHLVAARSVVELPELASAAQRERTAHPHP</sequence>
<evidence type="ECO:0000256" key="4">
    <source>
        <dbReference type="ARBA" id="ARBA00023125"/>
    </source>
</evidence>
<dbReference type="Proteomes" id="UP000324853">
    <property type="component" value="Unassembled WGS sequence"/>
</dbReference>
<dbReference type="PANTHER" id="PTHR30126:SF2">
    <property type="entry name" value="HTH-TYPE TRANSCRIPTIONAL REGULATOR YJIE"/>
    <property type="match status" value="1"/>
</dbReference>
<dbReference type="OrthoDB" id="528082at2"/>
<gene>
    <name evidence="8" type="ORF">FXB38_23525</name>
</gene>
<evidence type="ECO:0000256" key="2">
    <source>
        <dbReference type="ARBA" id="ARBA00009437"/>
    </source>
</evidence>
<dbReference type="AlphaFoldDB" id="A0A5S4WGE0"/>
<name>A0A5S4WGE0_9BRAD</name>
<evidence type="ECO:0000313" key="8">
    <source>
        <dbReference type="EMBL" id="TYL81246.1"/>
    </source>
</evidence>
<comment type="caution">
    <text evidence="8">The sequence shown here is derived from an EMBL/GenBank/DDBJ whole genome shotgun (WGS) entry which is preliminary data.</text>
</comment>
<dbReference type="GO" id="GO:0003700">
    <property type="term" value="F:DNA-binding transcription factor activity"/>
    <property type="evidence" value="ECO:0007669"/>
    <property type="project" value="InterPro"/>
</dbReference>
<dbReference type="Gene3D" id="3.40.190.290">
    <property type="match status" value="1"/>
</dbReference>
<accession>A0A5S4WGE0</accession>
<dbReference type="InterPro" id="IPR005119">
    <property type="entry name" value="LysR_subst-bd"/>
</dbReference>
<dbReference type="InterPro" id="IPR036388">
    <property type="entry name" value="WH-like_DNA-bd_sf"/>
</dbReference>
<comment type="similarity">
    <text evidence="2">Belongs to the LysR transcriptional regulatory family.</text>
</comment>
<keyword evidence="4" id="KW-0238">DNA-binding</keyword>
<evidence type="ECO:0000259" key="7">
    <source>
        <dbReference type="PROSITE" id="PS50931"/>
    </source>
</evidence>
<dbReference type="EMBL" id="VSSR01000039">
    <property type="protein sequence ID" value="TYL81246.1"/>
    <property type="molecule type" value="Genomic_DNA"/>
</dbReference>
<feature type="region of interest" description="Disordered" evidence="6">
    <location>
        <begin position="9"/>
        <end position="34"/>
    </location>
</feature>
<evidence type="ECO:0000256" key="5">
    <source>
        <dbReference type="ARBA" id="ARBA00023163"/>
    </source>
</evidence>
<reference evidence="8 9" key="1">
    <citation type="submission" date="2019-08" db="EMBL/GenBank/DDBJ databases">
        <title>Bradyrhizobium hipponensis sp. nov., a rhizobium isolated from a Lupinus angustifolius root nodule in Tunisia.</title>
        <authorList>
            <person name="Off K."/>
            <person name="Rejili M."/>
            <person name="Mars M."/>
            <person name="Brachmann A."/>
            <person name="Marin M."/>
        </authorList>
    </citation>
    <scope>NUCLEOTIDE SEQUENCE [LARGE SCALE GENOMIC DNA]</scope>
    <source>
        <strain evidence="8 9">CTAW11</strain>
    </source>
</reference>
<dbReference type="InterPro" id="IPR036390">
    <property type="entry name" value="WH_DNA-bd_sf"/>
</dbReference>